<organism evidence="2 3">
    <name type="scientific">Apibacter adventoris</name>
    <dbReference type="NCBI Taxonomy" id="1679466"/>
    <lineage>
        <taxon>Bacteria</taxon>
        <taxon>Pseudomonadati</taxon>
        <taxon>Bacteroidota</taxon>
        <taxon>Flavobacteriia</taxon>
        <taxon>Flavobacteriales</taxon>
        <taxon>Weeksellaceae</taxon>
        <taxon>Apibacter</taxon>
    </lineage>
</organism>
<dbReference type="Proteomes" id="UP000238042">
    <property type="component" value="Unassembled WGS sequence"/>
</dbReference>
<dbReference type="OrthoDB" id="1451838at2"/>
<dbReference type="Gene3D" id="3.20.80.10">
    <property type="entry name" value="Regulatory factor, effector binding domain"/>
    <property type="match status" value="1"/>
</dbReference>
<dbReference type="AlphaFoldDB" id="A0A2S8A8C3"/>
<protein>
    <recommendedName>
        <fullName evidence="4">Bacterial transcription activator effector binding domain-containing protein</fullName>
    </recommendedName>
</protein>
<dbReference type="EMBL" id="PSZM01000045">
    <property type="protein sequence ID" value="PQL90824.1"/>
    <property type="molecule type" value="Genomic_DNA"/>
</dbReference>
<evidence type="ECO:0000256" key="1">
    <source>
        <dbReference type="SAM" id="Phobius"/>
    </source>
</evidence>
<dbReference type="PROSITE" id="PS51257">
    <property type="entry name" value="PROKAR_LIPOPROTEIN"/>
    <property type="match status" value="1"/>
</dbReference>
<evidence type="ECO:0000313" key="3">
    <source>
        <dbReference type="Proteomes" id="UP000238042"/>
    </source>
</evidence>
<keyword evidence="1" id="KW-0472">Membrane</keyword>
<dbReference type="RefSeq" id="WP_105247460.1">
    <property type="nucleotide sequence ID" value="NZ_PSZM01000045.1"/>
</dbReference>
<keyword evidence="1" id="KW-1133">Transmembrane helix</keyword>
<evidence type="ECO:0000313" key="2">
    <source>
        <dbReference type="EMBL" id="PQL90824.1"/>
    </source>
</evidence>
<feature type="transmembrane region" description="Helical" evidence="1">
    <location>
        <begin position="7"/>
        <end position="26"/>
    </location>
</feature>
<reference evidence="2 3" key="1">
    <citation type="submission" date="2018-02" db="EMBL/GenBank/DDBJ databases">
        <title>Genome sequences of Apibacter spp., gut symbionts of Asian honey bees.</title>
        <authorList>
            <person name="Kwong W.K."/>
            <person name="Steele M.I."/>
            <person name="Moran N.A."/>
        </authorList>
    </citation>
    <scope>NUCLEOTIDE SEQUENCE [LARGE SCALE GENOMIC DNA]</scope>
    <source>
        <strain evidence="3">wkB301</strain>
    </source>
</reference>
<accession>A0A2S8A8C3</accession>
<comment type="caution">
    <text evidence="2">The sequence shown here is derived from an EMBL/GenBank/DDBJ whole genome shotgun (WGS) entry which is preliminary data.</text>
</comment>
<name>A0A2S8A8C3_9FLAO</name>
<sequence>MKKIVNTFLIIIFLFIIAGCIIPTFLPKNIEFETSRQFNNPVSEVFLEFNNLENYGSWAPLISTDSLNTNINYMFPYKGMGSSFTWVNKKNNEIGKGEYKILKSKINTYIQSQIIFDHIGVIYLQDIHFKYENNSTQVKLHLKSENFSYFNRILAYFYLNHLKDDWEEGLNKLSSKLSKNNLNTHVGVGDTEFADFPGLQLLSIKNETTTDPDEIFNAAHKSLKEISKYLIDSLRYIPTDIKNPVLYYSKFDTLNHSAIFYSGYPIKLDVLPKNNTMSLISIPGGKAIYTPIEGSFNSILKFRYSLDKYSKENGIQIKPQYWEQYMDFPISSHDVIKGNAYYLITE</sequence>
<keyword evidence="3" id="KW-1185">Reference proteome</keyword>
<keyword evidence="1" id="KW-0812">Transmembrane</keyword>
<proteinExistence type="predicted"/>
<gene>
    <name evidence="2" type="ORF">C4S77_10250</name>
</gene>
<dbReference type="InterPro" id="IPR011256">
    <property type="entry name" value="Reg_factor_effector_dom_sf"/>
</dbReference>
<evidence type="ECO:0008006" key="4">
    <source>
        <dbReference type="Google" id="ProtNLM"/>
    </source>
</evidence>